<dbReference type="Gene3D" id="3.40.50.300">
    <property type="entry name" value="P-loop containing nucleotide triphosphate hydrolases"/>
    <property type="match status" value="1"/>
</dbReference>
<evidence type="ECO:0000259" key="2">
    <source>
        <dbReference type="Pfam" id="PF01712"/>
    </source>
</evidence>
<organism evidence="3 4">
    <name type="scientific">Takifugu rubripes</name>
    <name type="common">Japanese pufferfish</name>
    <name type="synonym">Fugu rubripes</name>
    <dbReference type="NCBI Taxonomy" id="31033"/>
    <lineage>
        <taxon>Eukaryota</taxon>
        <taxon>Metazoa</taxon>
        <taxon>Chordata</taxon>
        <taxon>Craniata</taxon>
        <taxon>Vertebrata</taxon>
        <taxon>Euteleostomi</taxon>
        <taxon>Actinopterygii</taxon>
        <taxon>Neopterygii</taxon>
        <taxon>Teleostei</taxon>
        <taxon>Neoteleostei</taxon>
        <taxon>Acanthomorphata</taxon>
        <taxon>Eupercaria</taxon>
        <taxon>Tetraodontiformes</taxon>
        <taxon>Tetradontoidea</taxon>
        <taxon>Tetraodontidae</taxon>
        <taxon>Takifugu</taxon>
    </lineage>
</organism>
<reference evidence="3" key="1">
    <citation type="journal article" date="2011" name="Genome Biol. Evol.">
        <title>Integration of the genetic map and genome assembly of fugu facilitates insights into distinct features of genome evolution in teleosts and mammals.</title>
        <authorList>
            <person name="Kai W."/>
            <person name="Kikuchi K."/>
            <person name="Tohari S."/>
            <person name="Chew A.K."/>
            <person name="Tay A."/>
            <person name="Fujiwara A."/>
            <person name="Hosoya S."/>
            <person name="Suetake H."/>
            <person name="Naruse K."/>
            <person name="Brenner S."/>
            <person name="Suzuki Y."/>
            <person name="Venkatesh B."/>
        </authorList>
    </citation>
    <scope>NUCLEOTIDE SEQUENCE [LARGE SCALE GENOMIC DNA]</scope>
</reference>
<dbReference type="GO" id="GO:0005739">
    <property type="term" value="C:mitochondrion"/>
    <property type="evidence" value="ECO:0007669"/>
    <property type="project" value="TreeGrafter"/>
</dbReference>
<feature type="domain" description="Deoxynucleoside kinase" evidence="2">
    <location>
        <begin position="73"/>
        <end position="274"/>
    </location>
</feature>
<evidence type="ECO:0000313" key="4">
    <source>
        <dbReference type="Proteomes" id="UP000005226"/>
    </source>
</evidence>
<accession>A0A674PCW3</accession>
<evidence type="ECO:0000313" key="3">
    <source>
        <dbReference type="Ensembl" id="ENSTRUP00000083463.1"/>
    </source>
</evidence>
<dbReference type="AlphaFoldDB" id="A0A674PCW3"/>
<dbReference type="Proteomes" id="UP000005226">
    <property type="component" value="Unplaced"/>
</dbReference>
<reference evidence="3" key="2">
    <citation type="submission" date="2025-08" db="UniProtKB">
        <authorList>
            <consortium name="Ensembl"/>
        </authorList>
    </citation>
    <scope>IDENTIFICATION</scope>
</reference>
<dbReference type="PANTHER" id="PTHR10513:SF24">
    <property type="entry name" value="THYMIDINE KINASE 2, MITOCHONDRIAL"/>
    <property type="match status" value="1"/>
</dbReference>
<dbReference type="CDD" id="cd01673">
    <property type="entry name" value="dNK"/>
    <property type="match status" value="1"/>
</dbReference>
<dbReference type="SUPFAM" id="SSF52540">
    <property type="entry name" value="P-loop containing nucleoside triphosphate hydrolases"/>
    <property type="match status" value="1"/>
</dbReference>
<dbReference type="InterPro" id="IPR050566">
    <property type="entry name" value="Deoxyribonucleoside_kinase"/>
</dbReference>
<reference evidence="3" key="3">
    <citation type="submission" date="2025-09" db="UniProtKB">
        <authorList>
            <consortium name="Ensembl"/>
        </authorList>
    </citation>
    <scope>IDENTIFICATION</scope>
</reference>
<gene>
    <name evidence="3" type="primary">LOC115248709</name>
</gene>
<feature type="region of interest" description="Disordered" evidence="1">
    <location>
        <begin position="28"/>
        <end position="70"/>
    </location>
</feature>
<dbReference type="InterPro" id="IPR027417">
    <property type="entry name" value="P-loop_NTPase"/>
</dbReference>
<dbReference type="GeneTree" id="ENSGT00940000158005"/>
<proteinExistence type="predicted"/>
<dbReference type="InterPro" id="IPR031314">
    <property type="entry name" value="DNK_dom"/>
</dbReference>
<feature type="compositionally biased region" description="Gly residues" evidence="1">
    <location>
        <begin position="41"/>
        <end position="70"/>
    </location>
</feature>
<sequence>MSSARVTSLLGRVTVSGLAPSRLVVGGSNAAVRGPSERASGGPGPAGSRGGPGPAGSRGGPGPAGSRGGPGPICVEGNIASGKTTCLKYFGKTNNIEVLTEPVSKWKNVHGHNPLALMYQDPARWGITLQTYVQLTMLVNHLSCPSTSLKMMERSIFSAKHIFVENLFRSGRMPAVDYAVLTEWFDWITTNISIPVDLIVYLQTTPETCYQRLKHRCREEESAISLDYLESIHQLYEDWLVKRTYAALPAPVLVIPGDHDLQKMLQLYEENRNTIFSACSS</sequence>
<dbReference type="PANTHER" id="PTHR10513">
    <property type="entry name" value="DEOXYNUCLEOSIDE KINASE"/>
    <property type="match status" value="1"/>
</dbReference>
<dbReference type="Pfam" id="PF01712">
    <property type="entry name" value="dNK"/>
    <property type="match status" value="1"/>
</dbReference>
<protein>
    <submittedName>
        <fullName evidence="3">Thymidine kinase 2</fullName>
    </submittedName>
</protein>
<keyword evidence="4" id="KW-1185">Reference proteome</keyword>
<dbReference type="GO" id="GO:0019136">
    <property type="term" value="F:deoxynucleoside kinase activity"/>
    <property type="evidence" value="ECO:0007669"/>
    <property type="project" value="TreeGrafter"/>
</dbReference>
<name>A0A674PCW3_TAKRU</name>
<dbReference type="Ensembl" id="ENSTRUT00000088735.1">
    <property type="protein sequence ID" value="ENSTRUP00000083463.1"/>
    <property type="gene ID" value="ENSTRUG00000028604.1"/>
</dbReference>
<dbReference type="FunFam" id="3.40.50.300:FF:001571">
    <property type="entry name" value="Deoxynucleoside kinase"/>
    <property type="match status" value="1"/>
</dbReference>
<evidence type="ECO:0000256" key="1">
    <source>
        <dbReference type="SAM" id="MobiDB-lite"/>
    </source>
</evidence>